<dbReference type="PROSITE" id="PS50056">
    <property type="entry name" value="TYR_PHOSPHATASE_2"/>
    <property type="match status" value="2"/>
</dbReference>
<dbReference type="InterPro" id="IPR029021">
    <property type="entry name" value="Prot-tyrosine_phosphatase-like"/>
</dbReference>
<dbReference type="PROSITE" id="PS00383">
    <property type="entry name" value="TYR_PHOSPHATASE_1"/>
    <property type="match status" value="1"/>
</dbReference>
<evidence type="ECO:0000259" key="12">
    <source>
        <dbReference type="PROSITE" id="PS50056"/>
    </source>
</evidence>
<dbReference type="Proteomes" id="UP000011518">
    <property type="component" value="Unassembled WGS sequence"/>
</dbReference>
<dbReference type="GO" id="GO:0016020">
    <property type="term" value="C:membrane"/>
    <property type="evidence" value="ECO:0007669"/>
    <property type="project" value="UniProtKB-SubCell"/>
</dbReference>
<evidence type="ECO:0000256" key="5">
    <source>
        <dbReference type="ARBA" id="ARBA00022912"/>
    </source>
</evidence>
<keyword evidence="14" id="KW-1185">Reference proteome</keyword>
<comment type="subcellular location">
    <subcellularLocation>
        <location evidence="1">Membrane</location>
        <topology evidence="1">Single-pass membrane protein</topology>
    </subcellularLocation>
</comment>
<name>L9K5S5_TUPCH</name>
<dbReference type="PROSITE" id="PS50055">
    <property type="entry name" value="TYR_PHOSPHATASE_PTP"/>
    <property type="match status" value="2"/>
</dbReference>
<feature type="compositionally biased region" description="Polar residues" evidence="8">
    <location>
        <begin position="67"/>
        <end position="114"/>
    </location>
</feature>
<dbReference type="SUPFAM" id="SSF52799">
    <property type="entry name" value="(Phosphotyrosine protein) phosphatases II"/>
    <property type="match status" value="2"/>
</dbReference>
<dbReference type="InterPro" id="IPR003595">
    <property type="entry name" value="Tyr_Pase_cat"/>
</dbReference>
<dbReference type="InterPro" id="IPR016335">
    <property type="entry name" value="Ptprc"/>
</dbReference>
<dbReference type="InterPro" id="IPR000387">
    <property type="entry name" value="Tyr_Pase_dom"/>
</dbReference>
<keyword evidence="6 9" id="KW-0472">Membrane</keyword>
<evidence type="ECO:0000256" key="6">
    <source>
        <dbReference type="ARBA" id="ARBA00023136"/>
    </source>
</evidence>
<dbReference type="Gene3D" id="3.90.190.10">
    <property type="entry name" value="Protein tyrosine phosphatase superfamily"/>
    <property type="match status" value="3"/>
</dbReference>
<organism evidence="13 14">
    <name type="scientific">Tupaia chinensis</name>
    <name type="common">Chinese tree shrew</name>
    <name type="synonym">Tupaia belangeri chinensis</name>
    <dbReference type="NCBI Taxonomy" id="246437"/>
    <lineage>
        <taxon>Eukaryota</taxon>
        <taxon>Metazoa</taxon>
        <taxon>Chordata</taxon>
        <taxon>Craniata</taxon>
        <taxon>Vertebrata</taxon>
        <taxon>Euteleostomi</taxon>
        <taxon>Mammalia</taxon>
        <taxon>Eutheria</taxon>
        <taxon>Euarchontoglires</taxon>
        <taxon>Scandentia</taxon>
        <taxon>Tupaiidae</taxon>
        <taxon>Tupaia</taxon>
    </lineage>
</organism>
<dbReference type="InterPro" id="IPR050348">
    <property type="entry name" value="Protein-Tyr_Phosphatase"/>
</dbReference>
<dbReference type="CDD" id="cd14557">
    <property type="entry name" value="R-PTPc-C-1"/>
    <property type="match status" value="1"/>
</dbReference>
<feature type="compositionally biased region" description="Polar residues" evidence="8">
    <location>
        <begin position="26"/>
        <end position="58"/>
    </location>
</feature>
<evidence type="ECO:0000256" key="3">
    <source>
        <dbReference type="ARBA" id="ARBA00022729"/>
    </source>
</evidence>
<protein>
    <recommendedName>
        <fullName evidence="2">protein-tyrosine-phosphatase</fullName>
        <ecNumber evidence="2">3.1.3.48</ecNumber>
    </recommendedName>
</protein>
<evidence type="ECO:0000256" key="8">
    <source>
        <dbReference type="SAM" id="MobiDB-lite"/>
    </source>
</evidence>
<keyword evidence="9" id="KW-0812">Transmembrane</keyword>
<dbReference type="InParanoid" id="L9K5S5"/>
<dbReference type="AlphaFoldDB" id="L9K5S5"/>
<dbReference type="Pfam" id="PF12567">
    <property type="entry name" value="CD45"/>
    <property type="match status" value="1"/>
</dbReference>
<dbReference type="FunCoup" id="L9K5S5">
    <property type="interactions" value="435"/>
</dbReference>
<dbReference type="InterPro" id="IPR036116">
    <property type="entry name" value="FN3_sf"/>
</dbReference>
<dbReference type="SMART" id="SM00404">
    <property type="entry name" value="PTPc_motif"/>
    <property type="match status" value="2"/>
</dbReference>
<dbReference type="SMART" id="SM00194">
    <property type="entry name" value="PTPc"/>
    <property type="match status" value="2"/>
</dbReference>
<dbReference type="FunFam" id="3.90.190.10:FF:000033">
    <property type="entry name" value="receptor-type tyrosine-protein phosphatase C isoform X1"/>
    <property type="match status" value="1"/>
</dbReference>
<feature type="region of interest" description="Disordered" evidence="8">
    <location>
        <begin position="26"/>
        <end position="140"/>
    </location>
</feature>
<reference evidence="14" key="1">
    <citation type="submission" date="2012-07" db="EMBL/GenBank/DDBJ databases">
        <title>Genome of the Chinese tree shrew, a rising model animal genetically related to primates.</title>
        <authorList>
            <person name="Zhang G."/>
            <person name="Fan Y."/>
            <person name="Yao Y."/>
            <person name="Huang Z."/>
        </authorList>
    </citation>
    <scope>NUCLEOTIDE SEQUENCE [LARGE SCALE GENOMIC DNA]</scope>
</reference>
<keyword evidence="3 10" id="KW-0732">Signal</keyword>
<sequence>MTMYLWLKLLAFGFVFLDPEVFVTVESNTSSPGAPLPTRTTAFSPTSISERGNDSSETLDPLRPGRPTTQVPLDSPDNASAVATTGVPSTQTPHLPTHAGSQAPSPGPDTQTLGSEAVLTALTPAPGRNDTPEPRRREGRRTAACIRWWFQKRQPLVSMSLWLADEFEISYVSGYPSDLMPHNYGLFNGDEIMKIKNCVPEERSPTSTFSADTALPSVATAIPARNSSAALPARTANITTTDNTSVMTTPKPSCGEKFAAISVGYEYDYINHTYSATLNATETVECQPECINNTVHGLKECENIDISISHTSCAFPNKIVSLNVPPDTSSNATVYKQTAVLENLNPKTKYKCDSQVFYNNQMWKNESKVIETDYGAPDEPKNFTCDFDSTNVNITWQAPGNAFHNFSFCNKMKQDVCHDLHANDTSYVLGNLEPYTDFSITLRACISGRKIRCGHEVVCMNKTKPGKPSQVQDMTVFLKSDNSVLVTCKPPEKRNGPDNSRALIIFLAFLIIVTSIALLVVLYKIYDLHKKRSCNLDEQTELVERDDEKQLMNVEPIHADVLLETYKRKIADEGRLFLAEFQSIPRVFSKFSIKDARKSFNQNKNRYVDILPYDYNRVELSEINGDAGSNYINASYIDGYKEPRKYIAAQGPRDETVDDFWRMIWEQKATVIVMVTRCEEGNRNKCAEYWPSMEEGTRAFGDVIVKVNEYKRCPDYIIQKLSVTNKKEKATGREVTHIQFTSWPDHGVPEDPHLLLKLRRRVNAFSNFFSGPIIVHCSAGVGRTGTYIGIDAMLEGLEAENRVDVYGYVVKLRRQRCLMVQVEAQYILIHQALVEYNQFGETEVSLSELHSCLHNIKKRDPPSEPSPLEAEFQVTIAMAIIDDFNRVPLKYELEVSKESEHDSDESSDEESDSEEASKYINASFIMSYWKPEVMIAAQGPLNETIGDFWQMIFQRKVKVIVMLTELKHGDQEVCAQYWGEGRQTYGDIEVDTKETTKSSAYTLRVFELRHSKELSSLIQALKQKLPKKNPTEGNKYHKSVPLLIHCRDGSHQTGIFCALLNLLECAETEEVVDVFQVVKSLRKSRPGMIPTFEQYEFLYDVIASTYPAQNGQVKKNNQEDKIEFDNEVNRTKQDDNCVSPPGAPEKTHEGNQEAGGSEPTSGTEGPEHSANGPASPALI</sequence>
<reference evidence="14" key="2">
    <citation type="journal article" date="2013" name="Nat. Commun.">
        <title>Genome of the Chinese tree shrew.</title>
        <authorList>
            <person name="Fan Y."/>
            <person name="Huang Z.Y."/>
            <person name="Cao C.C."/>
            <person name="Chen C.S."/>
            <person name="Chen Y.X."/>
            <person name="Fan D.D."/>
            <person name="He J."/>
            <person name="Hou H.L."/>
            <person name="Hu L."/>
            <person name="Hu X.T."/>
            <person name="Jiang X.T."/>
            <person name="Lai R."/>
            <person name="Lang Y.S."/>
            <person name="Liang B."/>
            <person name="Liao S.G."/>
            <person name="Mu D."/>
            <person name="Ma Y.Y."/>
            <person name="Niu Y.Y."/>
            <person name="Sun X.Q."/>
            <person name="Xia J.Q."/>
            <person name="Xiao J."/>
            <person name="Xiong Z.Q."/>
            <person name="Xu L."/>
            <person name="Yang L."/>
            <person name="Zhang Y."/>
            <person name="Zhao W."/>
            <person name="Zhao X.D."/>
            <person name="Zheng Y.T."/>
            <person name="Zhou J.M."/>
            <person name="Zhu Y.B."/>
            <person name="Zhang G.J."/>
            <person name="Wang J."/>
            <person name="Yao Y.G."/>
        </authorList>
    </citation>
    <scope>NUCLEOTIDE SEQUENCE [LARGE SCALE GENOMIC DNA]</scope>
</reference>
<evidence type="ECO:0000256" key="7">
    <source>
        <dbReference type="ARBA" id="ARBA00051722"/>
    </source>
</evidence>
<dbReference type="Pfam" id="PF00102">
    <property type="entry name" value="Y_phosphatase"/>
    <property type="match status" value="2"/>
</dbReference>
<evidence type="ECO:0000259" key="11">
    <source>
        <dbReference type="PROSITE" id="PS50055"/>
    </source>
</evidence>
<feature type="chain" id="PRO_5003999355" description="protein-tyrosine-phosphatase" evidence="10">
    <location>
        <begin position="18"/>
        <end position="1179"/>
    </location>
</feature>
<dbReference type="STRING" id="246437.L9K5S5"/>
<feature type="region of interest" description="Disordered" evidence="8">
    <location>
        <begin position="895"/>
        <end position="915"/>
    </location>
</feature>
<evidence type="ECO:0000256" key="9">
    <source>
        <dbReference type="SAM" id="Phobius"/>
    </source>
</evidence>
<comment type="catalytic activity">
    <reaction evidence="7">
        <text>O-phospho-L-tyrosyl-[protein] + H2O = L-tyrosyl-[protein] + phosphate</text>
        <dbReference type="Rhea" id="RHEA:10684"/>
        <dbReference type="Rhea" id="RHEA-COMP:10136"/>
        <dbReference type="Rhea" id="RHEA-COMP:20101"/>
        <dbReference type="ChEBI" id="CHEBI:15377"/>
        <dbReference type="ChEBI" id="CHEBI:43474"/>
        <dbReference type="ChEBI" id="CHEBI:46858"/>
        <dbReference type="ChEBI" id="CHEBI:61978"/>
        <dbReference type="EC" id="3.1.3.48"/>
    </reaction>
</comment>
<dbReference type="GO" id="GO:0004725">
    <property type="term" value="F:protein tyrosine phosphatase activity"/>
    <property type="evidence" value="ECO:0007669"/>
    <property type="project" value="UniProtKB-EC"/>
</dbReference>
<dbReference type="InterPro" id="IPR000242">
    <property type="entry name" value="PTP_cat"/>
</dbReference>
<dbReference type="Pfam" id="PF12453">
    <property type="entry name" value="PTP_N"/>
    <property type="match status" value="1"/>
</dbReference>
<keyword evidence="5" id="KW-0904">Protein phosphatase</keyword>
<proteinExistence type="predicted"/>
<feature type="compositionally biased region" description="Basic and acidic residues" evidence="8">
    <location>
        <begin position="1125"/>
        <end position="1135"/>
    </location>
</feature>
<dbReference type="InterPro" id="IPR024739">
    <property type="entry name" value="PTP_recept_N"/>
</dbReference>
<feature type="region of interest" description="Disordered" evidence="8">
    <location>
        <begin position="1125"/>
        <end position="1179"/>
    </location>
</feature>
<feature type="domain" description="Tyrosine-protein phosphatase" evidence="11">
    <location>
        <begin position="577"/>
        <end position="836"/>
    </location>
</feature>
<dbReference type="PANTHER" id="PTHR19134:SF539">
    <property type="entry name" value="RECEPTOR-TYPE TYROSINE-PROTEIN PHOSPHATASE C"/>
    <property type="match status" value="1"/>
</dbReference>
<dbReference type="PANTHER" id="PTHR19134">
    <property type="entry name" value="RECEPTOR-TYPE TYROSINE-PROTEIN PHOSPHATASE"/>
    <property type="match status" value="1"/>
</dbReference>
<dbReference type="InterPro" id="IPR016130">
    <property type="entry name" value="Tyr_Pase_AS"/>
</dbReference>
<dbReference type="Gene3D" id="2.60.40.10">
    <property type="entry name" value="Immunoglobulins"/>
    <property type="match status" value="1"/>
</dbReference>
<feature type="domain" description="Tyrosine specific protein phosphatases" evidence="12">
    <location>
        <begin position="756"/>
        <end position="827"/>
    </location>
</feature>
<dbReference type="PRINTS" id="PR00700">
    <property type="entry name" value="PRTYPHPHTASE"/>
</dbReference>
<evidence type="ECO:0000256" key="4">
    <source>
        <dbReference type="ARBA" id="ARBA00022801"/>
    </source>
</evidence>
<dbReference type="CDD" id="cd00063">
    <property type="entry name" value="FN3"/>
    <property type="match status" value="1"/>
</dbReference>
<feature type="domain" description="Tyrosine specific protein phosphatases" evidence="12">
    <location>
        <begin position="1015"/>
        <end position="1096"/>
    </location>
</feature>
<gene>
    <name evidence="13" type="ORF">TREES_T100021594</name>
</gene>
<feature type="signal peptide" evidence="10">
    <location>
        <begin position="1"/>
        <end position="17"/>
    </location>
</feature>
<evidence type="ECO:0000313" key="13">
    <source>
        <dbReference type="EMBL" id="ELW57889.1"/>
    </source>
</evidence>
<accession>L9K5S5</accession>
<keyword evidence="9" id="KW-1133">Transmembrane helix</keyword>
<dbReference type="GO" id="GO:0050852">
    <property type="term" value="P:T cell receptor signaling pathway"/>
    <property type="evidence" value="ECO:0007669"/>
    <property type="project" value="InterPro"/>
</dbReference>
<dbReference type="InterPro" id="IPR003961">
    <property type="entry name" value="FN3_dom"/>
</dbReference>
<evidence type="ECO:0000256" key="1">
    <source>
        <dbReference type="ARBA" id="ARBA00004167"/>
    </source>
</evidence>
<keyword evidence="4" id="KW-0378">Hydrolase</keyword>
<evidence type="ECO:0000256" key="2">
    <source>
        <dbReference type="ARBA" id="ARBA00013064"/>
    </source>
</evidence>
<feature type="domain" description="Tyrosine-protein phosphatase" evidence="11">
    <location>
        <begin position="857"/>
        <end position="1105"/>
    </location>
</feature>
<feature type="compositionally biased region" description="Acidic residues" evidence="8">
    <location>
        <begin position="901"/>
        <end position="914"/>
    </location>
</feature>
<evidence type="ECO:0000313" key="14">
    <source>
        <dbReference type="Proteomes" id="UP000011518"/>
    </source>
</evidence>
<dbReference type="InterPro" id="IPR013783">
    <property type="entry name" value="Ig-like_fold"/>
</dbReference>
<dbReference type="EMBL" id="KB320907">
    <property type="protein sequence ID" value="ELW57889.1"/>
    <property type="molecule type" value="Genomic_DNA"/>
</dbReference>
<keyword evidence="13" id="KW-0675">Receptor</keyword>
<feature type="transmembrane region" description="Helical" evidence="9">
    <location>
        <begin position="502"/>
        <end position="523"/>
    </location>
</feature>
<dbReference type="SUPFAM" id="SSF49265">
    <property type="entry name" value="Fibronectin type III"/>
    <property type="match status" value="1"/>
</dbReference>
<evidence type="ECO:0000256" key="10">
    <source>
        <dbReference type="SAM" id="SignalP"/>
    </source>
</evidence>
<dbReference type="EC" id="3.1.3.48" evidence="2"/>